<gene>
    <name evidence="2" type="ORF">SAMN02745975_02418</name>
</gene>
<sequence>MNYKKIMLDRLLDKFERSKASLEEGIGPRRIMLKCCASDFPEYDIEKNDRRELINSIVIDLHKQGILEYEWMKYEQGNILNRVWLRMEAIEETYREAGRTPKRDVIQRIAVLVDTTYKKICTPWIKVFLAQVKEQIEQDKQVGRFLPNEIDMVKALLDALCFIDEKGDEEYLERVFSIRCYGDSKFFEKNVKKRLIKIIKNYFMEDQIEAELATEDEILGLAGIVKTPEQVEFCGSLQGYINGKIVDFSAFQKGSIIQSQTVKDIEALDLGEIKQVLFIENKTNYVEYVNRMKKAEELVIFHGGFYSPIRGLFFTKVYTASLGSGIRFFHWGDIDVGGFAIYQRLKANIIPTLEPFMMDVQAFLSKEKYWLKFDEAYEAKVRKLSSNIDYKEFYPVLNKMLEVKCRLEQEAFL</sequence>
<accession>A0A1M6KJM7</accession>
<name>A0A1M6KJM7_9FIRM</name>
<evidence type="ECO:0000313" key="2">
    <source>
        <dbReference type="EMBL" id="SHJ59135.1"/>
    </source>
</evidence>
<dbReference type="OrthoDB" id="186173at2"/>
<organism evidence="2 3">
    <name type="scientific">Geosporobacter subterraneus DSM 17957</name>
    <dbReference type="NCBI Taxonomy" id="1121919"/>
    <lineage>
        <taxon>Bacteria</taxon>
        <taxon>Bacillati</taxon>
        <taxon>Bacillota</taxon>
        <taxon>Clostridia</taxon>
        <taxon>Peptostreptococcales</taxon>
        <taxon>Thermotaleaceae</taxon>
        <taxon>Geosporobacter</taxon>
    </lineage>
</organism>
<keyword evidence="3" id="KW-1185">Reference proteome</keyword>
<dbReference type="InterPro" id="IPR024534">
    <property type="entry name" value="JetD_C"/>
</dbReference>
<dbReference type="Proteomes" id="UP000184536">
    <property type="component" value="Unassembled WGS sequence"/>
</dbReference>
<evidence type="ECO:0000259" key="1">
    <source>
        <dbReference type="Pfam" id="PF09983"/>
    </source>
</evidence>
<protein>
    <recommendedName>
        <fullName evidence="1">Wadjet protein JetD C-terminal domain-containing protein</fullName>
    </recommendedName>
</protein>
<feature type="domain" description="Wadjet protein JetD C-terminal" evidence="1">
    <location>
        <begin position="258"/>
        <end position="411"/>
    </location>
</feature>
<dbReference type="STRING" id="1121919.SAMN02745975_02418"/>
<evidence type="ECO:0000313" key="3">
    <source>
        <dbReference type="Proteomes" id="UP000184536"/>
    </source>
</evidence>
<proteinExistence type="predicted"/>
<dbReference type="RefSeq" id="WP_110941534.1">
    <property type="nucleotide sequence ID" value="NZ_FQZV01000031.1"/>
</dbReference>
<reference evidence="3" key="1">
    <citation type="submission" date="2016-11" db="EMBL/GenBank/DDBJ databases">
        <authorList>
            <person name="Varghese N."/>
            <person name="Submissions S."/>
        </authorList>
    </citation>
    <scope>NUCLEOTIDE SEQUENCE [LARGE SCALE GENOMIC DNA]</scope>
    <source>
        <strain evidence="3">DSM 17957</strain>
    </source>
</reference>
<dbReference type="Pfam" id="PF09983">
    <property type="entry name" value="JetD_C"/>
    <property type="match status" value="1"/>
</dbReference>
<dbReference type="EMBL" id="FQZV01000031">
    <property type="protein sequence ID" value="SHJ59135.1"/>
    <property type="molecule type" value="Genomic_DNA"/>
</dbReference>
<dbReference type="AlphaFoldDB" id="A0A1M6KJM7"/>